<keyword evidence="7" id="KW-0175">Coiled coil</keyword>
<dbReference type="Gene3D" id="2.30.30.40">
    <property type="entry name" value="SH3 Domains"/>
    <property type="match status" value="3"/>
</dbReference>
<keyword evidence="5" id="KW-0677">Repeat</keyword>
<dbReference type="Pfam" id="PF07653">
    <property type="entry name" value="SH3_2"/>
    <property type="match status" value="2"/>
</dbReference>
<accession>A0ABN8NN33</accession>
<feature type="compositionally biased region" description="Polar residues" evidence="8">
    <location>
        <begin position="841"/>
        <end position="855"/>
    </location>
</feature>
<keyword evidence="12" id="KW-1185">Reference proteome</keyword>
<feature type="domain" description="Fibronectin type-III" evidence="10">
    <location>
        <begin position="1211"/>
        <end position="1298"/>
    </location>
</feature>
<evidence type="ECO:0000256" key="2">
    <source>
        <dbReference type="ARBA" id="ARBA00010749"/>
    </source>
</evidence>
<feature type="compositionally biased region" description="Basic and acidic residues" evidence="8">
    <location>
        <begin position="21"/>
        <end position="38"/>
    </location>
</feature>
<feature type="region of interest" description="Disordered" evidence="8">
    <location>
        <begin position="1074"/>
        <end position="1094"/>
    </location>
</feature>
<reference evidence="11 12" key="1">
    <citation type="submission" date="2022-05" db="EMBL/GenBank/DDBJ databases">
        <authorList>
            <consortium name="Genoscope - CEA"/>
            <person name="William W."/>
        </authorList>
    </citation>
    <scope>NUCLEOTIDE SEQUENCE [LARGE SCALE GENOMIC DNA]</scope>
</reference>
<dbReference type="InterPro" id="IPR035755">
    <property type="entry name" value="RIM-BP_SH3_3"/>
</dbReference>
<dbReference type="Pfam" id="PF25523">
    <property type="entry name" value="Ig_RIMBP2"/>
    <property type="match status" value="1"/>
</dbReference>
<keyword evidence="4" id="KW-0963">Cytoplasm</keyword>
<gene>
    <name evidence="11" type="ORF">PLOB_00019600</name>
</gene>
<protein>
    <recommendedName>
        <fullName evidence="13">RIMS-binding protein 2-like</fullName>
    </recommendedName>
</protein>
<evidence type="ECO:0000256" key="4">
    <source>
        <dbReference type="ARBA" id="ARBA00022490"/>
    </source>
</evidence>
<evidence type="ECO:0000256" key="7">
    <source>
        <dbReference type="SAM" id="Coils"/>
    </source>
</evidence>
<dbReference type="InterPro" id="IPR035753">
    <property type="entry name" value="RIM-BP_SH3_2"/>
</dbReference>
<feature type="domain" description="Fibronectin type-III" evidence="10">
    <location>
        <begin position="1119"/>
        <end position="1209"/>
    </location>
</feature>
<dbReference type="CDD" id="cd12012">
    <property type="entry name" value="SH3_RIM-BP_2"/>
    <property type="match status" value="1"/>
</dbReference>
<feature type="compositionally biased region" description="Acidic residues" evidence="8">
    <location>
        <begin position="1578"/>
        <end position="1609"/>
    </location>
</feature>
<feature type="compositionally biased region" description="Basic and acidic residues" evidence="8">
    <location>
        <begin position="682"/>
        <end position="691"/>
    </location>
</feature>
<feature type="compositionally biased region" description="Basic and acidic residues" evidence="8">
    <location>
        <begin position="710"/>
        <end position="722"/>
    </location>
</feature>
<dbReference type="PROSITE" id="PS50853">
    <property type="entry name" value="FN3"/>
    <property type="match status" value="2"/>
</dbReference>
<feature type="coiled-coil region" evidence="7">
    <location>
        <begin position="104"/>
        <end position="170"/>
    </location>
</feature>
<evidence type="ECO:0008006" key="13">
    <source>
        <dbReference type="Google" id="ProtNLM"/>
    </source>
</evidence>
<feature type="compositionally biased region" description="Acidic residues" evidence="8">
    <location>
        <begin position="1686"/>
        <end position="1695"/>
    </location>
</feature>
<dbReference type="InterPro" id="IPR040325">
    <property type="entry name" value="RIMBP1/2/3"/>
</dbReference>
<feature type="compositionally biased region" description="Acidic residues" evidence="8">
    <location>
        <begin position="1535"/>
        <end position="1544"/>
    </location>
</feature>
<dbReference type="SMART" id="SM00060">
    <property type="entry name" value="FN3"/>
    <property type="match status" value="2"/>
</dbReference>
<dbReference type="InterPro" id="IPR036028">
    <property type="entry name" value="SH3-like_dom_sf"/>
</dbReference>
<evidence type="ECO:0000256" key="8">
    <source>
        <dbReference type="SAM" id="MobiDB-lite"/>
    </source>
</evidence>
<organism evidence="11 12">
    <name type="scientific">Porites lobata</name>
    <dbReference type="NCBI Taxonomy" id="104759"/>
    <lineage>
        <taxon>Eukaryota</taxon>
        <taxon>Metazoa</taxon>
        <taxon>Cnidaria</taxon>
        <taxon>Anthozoa</taxon>
        <taxon>Hexacorallia</taxon>
        <taxon>Scleractinia</taxon>
        <taxon>Fungiina</taxon>
        <taxon>Poritidae</taxon>
        <taxon>Porites</taxon>
    </lineage>
</organism>
<feature type="compositionally biased region" description="Acidic residues" evidence="8">
    <location>
        <begin position="1732"/>
        <end position="1743"/>
    </location>
</feature>
<dbReference type="SUPFAM" id="SSF50044">
    <property type="entry name" value="SH3-domain"/>
    <property type="match status" value="3"/>
</dbReference>
<comment type="caution">
    <text evidence="11">The sequence shown here is derived from an EMBL/GenBank/DDBJ whole genome shotgun (WGS) entry which is preliminary data.</text>
</comment>
<feature type="compositionally biased region" description="Acidic residues" evidence="8">
    <location>
        <begin position="875"/>
        <end position="894"/>
    </location>
</feature>
<feature type="compositionally biased region" description="Basic and acidic residues" evidence="8">
    <location>
        <begin position="1667"/>
        <end position="1679"/>
    </location>
</feature>
<proteinExistence type="inferred from homology"/>
<dbReference type="PROSITE" id="PS50002">
    <property type="entry name" value="SH3"/>
    <property type="match status" value="3"/>
</dbReference>
<comment type="similarity">
    <text evidence="2">Belongs to the RIMBP family.</text>
</comment>
<keyword evidence="3 6" id="KW-0728">SH3 domain</keyword>
<feature type="domain" description="SH3" evidence="9">
    <location>
        <begin position="954"/>
        <end position="1022"/>
    </location>
</feature>
<comment type="subcellular location">
    <subcellularLocation>
        <location evidence="1">Cytoplasm</location>
    </subcellularLocation>
</comment>
<evidence type="ECO:0000256" key="1">
    <source>
        <dbReference type="ARBA" id="ARBA00004496"/>
    </source>
</evidence>
<evidence type="ECO:0000259" key="9">
    <source>
        <dbReference type="PROSITE" id="PS50002"/>
    </source>
</evidence>
<evidence type="ECO:0000256" key="6">
    <source>
        <dbReference type="PROSITE-ProRule" id="PRU00192"/>
    </source>
</evidence>
<feature type="compositionally biased region" description="Acidic residues" evidence="8">
    <location>
        <begin position="1617"/>
        <end position="1631"/>
    </location>
</feature>
<dbReference type="CDD" id="cd12014">
    <property type="entry name" value="SH3_RIM-BP_1"/>
    <property type="match status" value="1"/>
</dbReference>
<dbReference type="Gene3D" id="2.60.40.10">
    <property type="entry name" value="Immunoglobulins"/>
    <property type="match status" value="3"/>
</dbReference>
<feature type="region of interest" description="Disordered" evidence="8">
    <location>
        <begin position="682"/>
        <end position="789"/>
    </location>
</feature>
<dbReference type="InterPro" id="IPR003961">
    <property type="entry name" value="FN3_dom"/>
</dbReference>
<dbReference type="InterPro" id="IPR057884">
    <property type="entry name" value="FN3_RIM-BP1/2/3"/>
</dbReference>
<feature type="compositionally biased region" description="Low complexity" evidence="8">
    <location>
        <begin position="1817"/>
        <end position="1826"/>
    </location>
</feature>
<feature type="compositionally biased region" description="Basic and acidic residues" evidence="8">
    <location>
        <begin position="1507"/>
        <end position="1517"/>
    </location>
</feature>
<dbReference type="SUPFAM" id="SSF49265">
    <property type="entry name" value="Fibronectin type III"/>
    <property type="match status" value="2"/>
</dbReference>
<feature type="compositionally biased region" description="Polar residues" evidence="8">
    <location>
        <begin position="747"/>
        <end position="777"/>
    </location>
</feature>
<dbReference type="Pfam" id="PF14604">
    <property type="entry name" value="SH3_9"/>
    <property type="match status" value="1"/>
</dbReference>
<feature type="region of interest" description="Disordered" evidence="8">
    <location>
        <begin position="1"/>
        <end position="38"/>
    </location>
</feature>
<dbReference type="Proteomes" id="UP001159405">
    <property type="component" value="Unassembled WGS sequence"/>
</dbReference>
<dbReference type="Pfam" id="PF00041">
    <property type="entry name" value="fn3"/>
    <property type="match status" value="1"/>
</dbReference>
<dbReference type="InterPro" id="IPR001452">
    <property type="entry name" value="SH3_domain"/>
</dbReference>
<feature type="region of interest" description="Disordered" evidence="8">
    <location>
        <begin position="2082"/>
        <end position="2136"/>
    </location>
</feature>
<evidence type="ECO:0000256" key="3">
    <source>
        <dbReference type="ARBA" id="ARBA00022443"/>
    </source>
</evidence>
<dbReference type="Pfam" id="PF25566">
    <property type="entry name" value="RIMB1_N"/>
    <property type="match status" value="1"/>
</dbReference>
<feature type="region of interest" description="Disordered" evidence="8">
    <location>
        <begin position="912"/>
        <end position="933"/>
    </location>
</feature>
<feature type="region of interest" description="Disordered" evidence="8">
    <location>
        <begin position="801"/>
        <end position="897"/>
    </location>
</feature>
<name>A0ABN8NN33_9CNID</name>
<dbReference type="PANTHER" id="PTHR14234:SF19">
    <property type="entry name" value="RIM-BINDING PROTEIN, ISOFORM F"/>
    <property type="match status" value="1"/>
</dbReference>
<sequence length="2159" mass="244395">MPSSNIPVPERDTGNSPSRKSNVEDLRRHNTKLRSDLEAERAKVRQVLRDKSAEIKRIQENFEKEKQKAVELTTKRLMNEHAAEIRRAREGAVKEKDNELRQVVKFKEEEVKTMKQQIAEEKEKNRSAEEELRRVLVDKGKEGEDRSEIERKLRSEIAVLRDQKQKADEMYRLKAADDNEKAEIIRRLKAEHDVELQKFLKDSKRESIHSLQQRRLTERALEEKAHELAFKDHLARKLEAEKGDLQRRLSHSGDSETLRRSSLRTDERLDESPLAKKDKERELKKRNAELQSKVESLEKKCAVLEKEASKSGNLKVTFMAEEKIKKLKKRNSELVSIARQLEDKAKKLQEEKVTAQKLAEENNSNNTAGVEHVKKMYARQRAKDLAEHAKSLMSKEKELEDLKKQLKSQQNDQVLPKEKVEELQTIIRQSAKERLWLERQVSNSDLSRSPSPFISSGDFAVEMRIKTERLDTVEAENIKLKLSLENLQKSEKESKKLADDLKEKEKENEKLLHDLEEKQTKCSKLELERERFAAKCTMLQKKNTEMSKKISELEEVEEEVANVREKLEVSDMKNSLLSEECNKMKSQLEGLLHVKEDLKKMEEKKKVIEKEHMTSMEKLKEREEEIRQLHKIQEEANRAHEMAVTSLEDTVRSLEQKCIDAEENNINLKKEVEELRELEKAHIRKNQERGHKSTQTAIRGNEIVIGNDGKPIHDHPLHEEKPQTPQSSSHKRLNQESGGLSSHIAPTKSSTYESKVEMSHTSPMKQPLSASEASQKPETGAAPGTEDLLDVLASRIDQLAASDSEDDIFSEKAYEEQQKESDEDKNEPTRPDLDLEDLSKRISQVAVSDDTSSLSTRERACSDGSQDLTSMAEGEMGDLEDNQPDSSAPEDEQTDLSAQQQPIGVLNVHHHVESTSSDKQVPADLNYESNSEDQAVDSRYLEGDFSDVDPAILEKLAVYIARYSYDPLQHSPNDNPEMELAFQAGDYLYVFGEMDEDGYFLGELMSGQRGLVPSNFVEKVADESEMNRMMNGTGEGIDEIVNSDEEDTDGKLHRALRLSVEHIPDVGLNDIKEEDEEEIEEEIESEDEFDEEDAPEVLNLSQDGVASEDTDFEPFRVPSPRRLYLERQFTRSVLLSWKPADLPANLVKGYGVFVNGDLRLMINGGGKTKALLEDIDPEEPYRISVRTITFKGNESSDRSAVVTIGKDANLAPSHVHVTCVSPTSAKIEWSPGNSSFSHEVLVNGELYKTVRPGTFQHTITNLEPDHMYKVHVRAKNPKRVVEHDNEVDIEVDLLTAEAEFRTEPGGLPDPPLEVEVAVGHANSLDVNWIPVTITERGTSNGARVTGYKVYINGFPCTEVTSPTADSVTAVSWMVERAFKRSHSEVLCVVVRTQSCEGESVDSNEVELPAEMFNFKVNNLVKPKGAGPLPKRTELTPQSSVEEENSPDIQDKDSAHDSRNAEESRERADSVRRYSRGENGQPHLVIKDDTNRVRNVVQGDTTMAQPRTKGEPVIWKDDNADESEAADSVTKSDERVSDDEDEEIEICIPDASDDLAHSTQKEPDMNAEQQGYQLLEEQKNEDEELEESKEEEEVMEDNEEVENEETEIPEDDQHFGDEDVLPIEEETPDIPDETLLMPRKENSVSVVSGTDMDEFEETLDEAQSIRGRSPEGLHSHDKRPYIRPLEYEESDYESESSEEKPLSVIQEEDEEDLSESVVFPSNFSRQHSTSDDFQSDDDVMDLLDDDHDRDETAVHGVDFGTVRKISQNERNAVLSPEGESSGDACFGRYLAKSDEEGNTPLNSHYRLLDSIELEESESGGVETSFSETEADRGGMDRSSTPLDYRDEENVYYNETGQNEVPCDPTGDPSGRDKAPLPDQDFEGGITTEEQVRVFLALYDYDPSTMSPNPDAEEEELAFNEGDLIKVYGDKDEDGFYWGELNDRAGYIPFNMVSEVQLEDEATGSNVTSPSSLNLTQEVVQVPEQSPIHEAEAASESTGNLLDEVILEEGEFDDPRESENYQLPPRRMVALFDYDPRTLSPNPDCEVELKFKVGDVIYVYGGMDEDGFFSGELRGIRGLVPSNFLEDLSDPPETTQEDSSHNDSYESPLVSADKYNNVNGTHPVAAEDSPKKKKGILSKGKQMFKKIAKAHNSPRGHNSKR</sequence>
<evidence type="ECO:0000259" key="10">
    <source>
        <dbReference type="PROSITE" id="PS50853"/>
    </source>
</evidence>
<feature type="domain" description="SH3" evidence="9">
    <location>
        <begin position="2021"/>
        <end position="2088"/>
    </location>
</feature>
<feature type="region of interest" description="Disordered" evidence="8">
    <location>
        <begin position="1421"/>
        <end position="1743"/>
    </location>
</feature>
<dbReference type="InterPro" id="IPR013783">
    <property type="entry name" value="Ig-like_fold"/>
</dbReference>
<feature type="region of interest" description="Disordered" evidence="8">
    <location>
        <begin position="243"/>
        <end position="291"/>
    </location>
</feature>
<feature type="compositionally biased region" description="Basic and acidic residues" evidence="8">
    <location>
        <begin position="243"/>
        <end position="288"/>
    </location>
</feature>
<dbReference type="CDD" id="cd00063">
    <property type="entry name" value="FN3"/>
    <property type="match status" value="2"/>
</dbReference>
<evidence type="ECO:0000313" key="11">
    <source>
        <dbReference type="EMBL" id="CAH3110578.1"/>
    </source>
</evidence>
<feature type="region of interest" description="Disordered" evidence="8">
    <location>
        <begin position="1812"/>
        <end position="1884"/>
    </location>
</feature>
<dbReference type="EMBL" id="CALNXK010000023">
    <property type="protein sequence ID" value="CAH3110578.1"/>
    <property type="molecule type" value="Genomic_DNA"/>
</dbReference>
<dbReference type="InterPro" id="IPR057950">
    <property type="entry name" value="RIMB1/RIM3A-C-like_N"/>
</dbReference>
<feature type="compositionally biased region" description="Basic and acidic residues" evidence="8">
    <location>
        <begin position="1553"/>
        <end position="1563"/>
    </location>
</feature>
<dbReference type="CDD" id="cd12013">
    <property type="entry name" value="SH3_RIM-BP_3"/>
    <property type="match status" value="1"/>
</dbReference>
<dbReference type="SMART" id="SM00326">
    <property type="entry name" value="SH3"/>
    <property type="match status" value="3"/>
</dbReference>
<feature type="compositionally biased region" description="Acidic residues" evidence="8">
    <location>
        <begin position="1650"/>
        <end position="1659"/>
    </location>
</feature>
<evidence type="ECO:0000256" key="5">
    <source>
        <dbReference type="ARBA" id="ARBA00022737"/>
    </source>
</evidence>
<dbReference type="InterPro" id="IPR036116">
    <property type="entry name" value="FN3_sf"/>
</dbReference>
<feature type="compositionally biased region" description="Basic and acidic residues" evidence="8">
    <location>
        <begin position="1448"/>
        <end position="1475"/>
    </location>
</feature>
<feature type="compositionally biased region" description="Basic and acidic residues" evidence="8">
    <location>
        <begin position="809"/>
        <end position="840"/>
    </location>
</feature>
<feature type="domain" description="SH3" evidence="9">
    <location>
        <begin position="1888"/>
        <end position="1956"/>
    </location>
</feature>
<dbReference type="PANTHER" id="PTHR14234">
    <property type="entry name" value="RIM BINDING PROTEIN-RELATED"/>
    <property type="match status" value="1"/>
</dbReference>
<evidence type="ECO:0000313" key="12">
    <source>
        <dbReference type="Proteomes" id="UP001159405"/>
    </source>
</evidence>